<evidence type="ECO:0000313" key="8">
    <source>
        <dbReference type="EMBL" id="ETO17507.1"/>
    </source>
</evidence>
<dbReference type="InterPro" id="IPR003128">
    <property type="entry name" value="Villin_headpiece"/>
</dbReference>
<dbReference type="SUPFAM" id="SSF50044">
    <property type="entry name" value="SH3-domain"/>
    <property type="match status" value="2"/>
</dbReference>
<evidence type="ECO:0000256" key="3">
    <source>
        <dbReference type="ARBA" id="ARBA00022490"/>
    </source>
</evidence>
<dbReference type="EMBL" id="ASPP01016487">
    <property type="protein sequence ID" value="ETO17507.1"/>
    <property type="molecule type" value="Genomic_DNA"/>
</dbReference>
<dbReference type="GO" id="GO:0003779">
    <property type="term" value="F:actin binding"/>
    <property type="evidence" value="ECO:0007669"/>
    <property type="project" value="InterPro"/>
</dbReference>
<feature type="domain" description="HP" evidence="7">
    <location>
        <begin position="230"/>
        <end position="293"/>
    </location>
</feature>
<dbReference type="Proteomes" id="UP000023152">
    <property type="component" value="Unassembled WGS sequence"/>
</dbReference>
<dbReference type="SMART" id="SM00326">
    <property type="entry name" value="SH3"/>
    <property type="match status" value="2"/>
</dbReference>
<feature type="region of interest" description="Disordered" evidence="5">
    <location>
        <begin position="143"/>
        <end position="225"/>
    </location>
</feature>
<proteinExistence type="predicted"/>
<dbReference type="PRINTS" id="PR01887">
    <property type="entry name" value="SPECTRNALPHA"/>
</dbReference>
<dbReference type="SMART" id="SM00153">
    <property type="entry name" value="VHP"/>
    <property type="match status" value="1"/>
</dbReference>
<dbReference type="SUPFAM" id="SSF47050">
    <property type="entry name" value="VHP, Villin headpiece domain"/>
    <property type="match status" value="1"/>
</dbReference>
<feature type="non-terminal residue" evidence="8">
    <location>
        <position position="1"/>
    </location>
</feature>
<keyword evidence="2 4" id="KW-0728">SH3 domain</keyword>
<gene>
    <name evidence="8" type="ORF">RFI_19815</name>
</gene>
<comment type="subcellular location">
    <subcellularLocation>
        <location evidence="1">Cytoplasm</location>
    </subcellularLocation>
</comment>
<dbReference type="InterPro" id="IPR036028">
    <property type="entry name" value="SH3-like_dom_sf"/>
</dbReference>
<feature type="domain" description="SH3" evidence="6">
    <location>
        <begin position="5"/>
        <end position="70"/>
    </location>
</feature>
<dbReference type="InterPro" id="IPR036886">
    <property type="entry name" value="Villin_headpiece_dom_sf"/>
</dbReference>
<dbReference type="GO" id="GO:0097320">
    <property type="term" value="P:plasma membrane tubulation"/>
    <property type="evidence" value="ECO:0007669"/>
    <property type="project" value="TreeGrafter"/>
</dbReference>
<dbReference type="Pfam" id="PF02209">
    <property type="entry name" value="VHP"/>
    <property type="match status" value="1"/>
</dbReference>
<evidence type="ECO:0000256" key="4">
    <source>
        <dbReference type="PROSITE-ProRule" id="PRU00192"/>
    </source>
</evidence>
<evidence type="ECO:0000259" key="6">
    <source>
        <dbReference type="PROSITE" id="PS50002"/>
    </source>
</evidence>
<dbReference type="PANTHER" id="PTHR47174">
    <property type="entry name" value="BRIDGING INTEGRATOR 3"/>
    <property type="match status" value="1"/>
</dbReference>
<evidence type="ECO:0000256" key="2">
    <source>
        <dbReference type="ARBA" id="ARBA00022443"/>
    </source>
</evidence>
<dbReference type="PROSITE" id="PS51089">
    <property type="entry name" value="HP"/>
    <property type="match status" value="1"/>
</dbReference>
<dbReference type="AlphaFoldDB" id="X6MVM7"/>
<dbReference type="Pfam" id="PF00018">
    <property type="entry name" value="SH3_1"/>
    <property type="match status" value="2"/>
</dbReference>
<dbReference type="PANTHER" id="PTHR47174:SF3">
    <property type="entry name" value="BRIDGING INTEGRATOR 3"/>
    <property type="match status" value="1"/>
</dbReference>
<dbReference type="OrthoDB" id="10255964at2759"/>
<dbReference type="CDD" id="cd00174">
    <property type="entry name" value="SH3"/>
    <property type="match status" value="1"/>
</dbReference>
<evidence type="ECO:0000256" key="5">
    <source>
        <dbReference type="SAM" id="MobiDB-lite"/>
    </source>
</evidence>
<accession>X6MVM7</accession>
<dbReference type="GO" id="GO:0006897">
    <property type="term" value="P:endocytosis"/>
    <property type="evidence" value="ECO:0007669"/>
    <property type="project" value="InterPro"/>
</dbReference>
<evidence type="ECO:0000313" key="9">
    <source>
        <dbReference type="Proteomes" id="UP000023152"/>
    </source>
</evidence>
<protein>
    <submittedName>
        <fullName evidence="8">Intersectin-like protein</fullName>
    </submittedName>
</protein>
<dbReference type="PROSITE" id="PS50002">
    <property type="entry name" value="SH3"/>
    <property type="match status" value="2"/>
</dbReference>
<sequence>SNGLENYPRAQALYNYESDVAGDLSFRKGDVMYVTDKGEAESSDEPAWWTGVIGDRQGLFPSTYVKLLDDRPIPAQPNEPSEGDILIAKYDYQDGRQEELSFQIGDKIVLMEKDSTGWWLGKLVKTGVVGWFVPDLTTPFAPNVIPDDDFKSDQDEGELDQPSLDIDSNDNIGQFDDSTSDVLAQTKSPTAVSSSLTTSTATTKSAHAPVKTTTSATTSTTNTTAAGDNQKQDIIISYEDLKNKKFDDSINKQKLEVYLSDTEFQKVFGCTRADFAEMPLWKQRQRKKAVDLF</sequence>
<keyword evidence="3" id="KW-0963">Cytoplasm</keyword>
<dbReference type="Gene3D" id="1.10.950.10">
    <property type="entry name" value="Villin headpiece domain"/>
    <property type="match status" value="1"/>
</dbReference>
<dbReference type="GO" id="GO:0043332">
    <property type="term" value="C:mating projection tip"/>
    <property type="evidence" value="ECO:0007669"/>
    <property type="project" value="TreeGrafter"/>
</dbReference>
<dbReference type="PRINTS" id="PR00452">
    <property type="entry name" value="SH3DOMAIN"/>
</dbReference>
<dbReference type="GO" id="GO:0031097">
    <property type="term" value="C:medial cortex"/>
    <property type="evidence" value="ECO:0007669"/>
    <property type="project" value="TreeGrafter"/>
</dbReference>
<keyword evidence="9" id="KW-1185">Reference proteome</keyword>
<dbReference type="GO" id="GO:0051666">
    <property type="term" value="P:actin cortical patch localization"/>
    <property type="evidence" value="ECO:0007669"/>
    <property type="project" value="InterPro"/>
</dbReference>
<name>X6MVM7_RETFI</name>
<organism evidence="8 9">
    <name type="scientific">Reticulomyxa filosa</name>
    <dbReference type="NCBI Taxonomy" id="46433"/>
    <lineage>
        <taxon>Eukaryota</taxon>
        <taxon>Sar</taxon>
        <taxon>Rhizaria</taxon>
        <taxon>Retaria</taxon>
        <taxon>Foraminifera</taxon>
        <taxon>Monothalamids</taxon>
        <taxon>Reticulomyxidae</taxon>
        <taxon>Reticulomyxa</taxon>
    </lineage>
</organism>
<dbReference type="GO" id="GO:1990528">
    <property type="term" value="C:Rvs161p-Rvs167p complex"/>
    <property type="evidence" value="ECO:0007669"/>
    <property type="project" value="TreeGrafter"/>
</dbReference>
<feature type="domain" description="SH3" evidence="6">
    <location>
        <begin position="81"/>
        <end position="142"/>
    </location>
</feature>
<dbReference type="Gene3D" id="2.30.30.40">
    <property type="entry name" value="SH3 Domains"/>
    <property type="match status" value="2"/>
</dbReference>
<evidence type="ECO:0000259" key="7">
    <source>
        <dbReference type="PROSITE" id="PS51089"/>
    </source>
</evidence>
<dbReference type="GO" id="GO:0015629">
    <property type="term" value="C:actin cytoskeleton"/>
    <property type="evidence" value="ECO:0007669"/>
    <property type="project" value="TreeGrafter"/>
</dbReference>
<dbReference type="InterPro" id="IPR046982">
    <property type="entry name" value="BIN3/RVS161-like"/>
</dbReference>
<feature type="compositionally biased region" description="Low complexity" evidence="5">
    <location>
        <begin position="188"/>
        <end position="225"/>
    </location>
</feature>
<dbReference type="GO" id="GO:0007010">
    <property type="term" value="P:cytoskeleton organization"/>
    <property type="evidence" value="ECO:0007669"/>
    <property type="project" value="InterPro"/>
</dbReference>
<comment type="caution">
    <text evidence="8">The sequence shown here is derived from an EMBL/GenBank/DDBJ whole genome shotgun (WGS) entry which is preliminary data.</text>
</comment>
<dbReference type="GO" id="GO:0008289">
    <property type="term" value="F:lipid binding"/>
    <property type="evidence" value="ECO:0007669"/>
    <property type="project" value="TreeGrafter"/>
</dbReference>
<reference evidence="8 9" key="1">
    <citation type="journal article" date="2013" name="Curr. Biol.">
        <title>The Genome of the Foraminiferan Reticulomyxa filosa.</title>
        <authorList>
            <person name="Glockner G."/>
            <person name="Hulsmann N."/>
            <person name="Schleicher M."/>
            <person name="Noegel A.A."/>
            <person name="Eichinger L."/>
            <person name="Gallinger C."/>
            <person name="Pawlowski J."/>
            <person name="Sierra R."/>
            <person name="Euteneuer U."/>
            <person name="Pillet L."/>
            <person name="Moustafa A."/>
            <person name="Platzer M."/>
            <person name="Groth M."/>
            <person name="Szafranski K."/>
            <person name="Schliwa M."/>
        </authorList>
    </citation>
    <scope>NUCLEOTIDE SEQUENCE [LARGE SCALE GENOMIC DNA]</scope>
</reference>
<evidence type="ECO:0000256" key="1">
    <source>
        <dbReference type="ARBA" id="ARBA00004496"/>
    </source>
</evidence>
<dbReference type="InterPro" id="IPR001452">
    <property type="entry name" value="SH3_domain"/>
</dbReference>
<feature type="compositionally biased region" description="Polar residues" evidence="5">
    <location>
        <begin position="169"/>
        <end position="187"/>
    </location>
</feature>